<feature type="transmembrane region" description="Helical" evidence="1">
    <location>
        <begin position="339"/>
        <end position="355"/>
    </location>
</feature>
<dbReference type="KEGG" id="des:DSOUD_0507"/>
<protein>
    <submittedName>
        <fullName evidence="2">Putative membrane protein</fullName>
    </submittedName>
</protein>
<feature type="transmembrane region" description="Helical" evidence="1">
    <location>
        <begin position="586"/>
        <end position="605"/>
    </location>
</feature>
<proteinExistence type="predicted"/>
<keyword evidence="1" id="KW-1133">Transmembrane helix</keyword>
<feature type="transmembrane region" description="Helical" evidence="1">
    <location>
        <begin position="559"/>
        <end position="580"/>
    </location>
</feature>
<feature type="transmembrane region" description="Helical" evidence="1">
    <location>
        <begin position="713"/>
        <end position="738"/>
    </location>
</feature>
<dbReference type="RefSeq" id="WP_053549521.1">
    <property type="nucleotide sequence ID" value="NZ_CP010802.1"/>
</dbReference>
<feature type="transmembrane region" description="Helical" evidence="1">
    <location>
        <begin position="848"/>
        <end position="868"/>
    </location>
</feature>
<feature type="transmembrane region" description="Helical" evidence="1">
    <location>
        <begin position="154"/>
        <end position="171"/>
    </location>
</feature>
<evidence type="ECO:0000256" key="1">
    <source>
        <dbReference type="SAM" id="Phobius"/>
    </source>
</evidence>
<dbReference type="InterPro" id="IPR019286">
    <property type="entry name" value="DUF2339_TM"/>
</dbReference>
<feature type="transmembrane region" description="Helical" evidence="1">
    <location>
        <begin position="759"/>
        <end position="777"/>
    </location>
</feature>
<dbReference type="PANTHER" id="PTHR38434">
    <property type="entry name" value="BLL2549 PROTEIN"/>
    <property type="match status" value="1"/>
</dbReference>
<keyword evidence="1" id="KW-0812">Transmembrane</keyword>
<feature type="transmembrane region" description="Helical" evidence="1">
    <location>
        <begin position="122"/>
        <end position="142"/>
    </location>
</feature>
<evidence type="ECO:0000313" key="2">
    <source>
        <dbReference type="EMBL" id="ALC15298.1"/>
    </source>
</evidence>
<feature type="transmembrane region" description="Helical" evidence="1">
    <location>
        <begin position="178"/>
        <end position="201"/>
    </location>
</feature>
<feature type="transmembrane region" description="Helical" evidence="1">
    <location>
        <begin position="257"/>
        <end position="274"/>
    </location>
</feature>
<sequence length="877" mass="93468">MTLLLTILGAVFGALALELPGLVLGGGLGYLLAVVVDLQKRLERLEQRGAEPQPSPAPPFAPPVPRTFPVEAATKPVPGPMSFAETPEEPRGEEFVWTTEPAPSTSLPALQRLRDFLTSGNLPVKVGVILLFFGVAFLLKYAAQQGRLPLELRLASVALGGVALLAVGWRLRTRSTPFALALQGGGVGVLYLTVFAALRLYGVLSPGAALVLLTLLAGTAAFLAVRQDAQALAVLACAGGFLAPLLASTGQGSHVQLFAYYALLNGGLLAVAWFKPWRVLNLSGYAFTFVIGGAWGWRYYRPPYFATVEPFLILFFLSYVAVAVFFARRHSGRAPLDPALVFGTPLAAFALQGGMLHRTSYGMAASALALGLFYLPLGRLPALRETSRLRPLSEAFFALGIVFATLAIPFAFDGRVTAAVWALEGAAAVWIGVRQKRLSPRLFGILLQFLAGGLFFAETAGHEPALFLANADYFGTLLLALAGLTSALALYRARDTLRAEEGAASLLLLIWGLLWWYGGGLQEISRHLSYRTQPGSALLLAALSCGACHLAGRALRWPHLAASALILLPVMSLSALVMAADLPHPLAGIGAIAWPAALSVHFWILRGCDDAPRPALPLLHGGALWLIALLGAWELSWQIQHNLHPAGSWPLLPWGLVPASLLSLVGSPGARLFWPMKRFGDDYLTIGCAPVAALAFAWILHANLSAPGDPWPFAYAPLLNPLDFAIALVHGALIYYLLRLRAASLDGRLRLAPPVGPTLLGGSLLLWSSAVVLRTVHHWGDVPFRFAPLFSSVLVQSGLAIVWTLLALCAMVAATRRRLRLLWLAGGALLGLVVLKLFLIDLSGSGTLARIVSFLGVGFLLLVIGYLAPAPPRSASE</sequence>
<organism evidence="2 3">
    <name type="scientific">Desulfuromonas soudanensis</name>
    <dbReference type="NCBI Taxonomy" id="1603606"/>
    <lineage>
        <taxon>Bacteria</taxon>
        <taxon>Pseudomonadati</taxon>
        <taxon>Thermodesulfobacteriota</taxon>
        <taxon>Desulfuromonadia</taxon>
        <taxon>Desulfuromonadales</taxon>
        <taxon>Desulfuromonadaceae</taxon>
        <taxon>Desulfuromonas</taxon>
    </lineage>
</organism>
<feature type="transmembrane region" description="Helical" evidence="1">
    <location>
        <begin position="361"/>
        <end position="380"/>
    </location>
</feature>
<feature type="transmembrane region" description="Helical" evidence="1">
    <location>
        <begin position="789"/>
        <end position="814"/>
    </location>
</feature>
<feature type="transmembrane region" description="Helical" evidence="1">
    <location>
        <begin position="683"/>
        <end position="701"/>
    </location>
</feature>
<dbReference type="PANTHER" id="PTHR38434:SF1">
    <property type="entry name" value="BLL2549 PROTEIN"/>
    <property type="match status" value="1"/>
</dbReference>
<dbReference type="PATRIC" id="fig|1603606.3.peg.548"/>
<keyword evidence="3" id="KW-1185">Reference proteome</keyword>
<feature type="transmembrane region" description="Helical" evidence="1">
    <location>
        <begin position="442"/>
        <end position="461"/>
    </location>
</feature>
<feature type="transmembrane region" description="Helical" evidence="1">
    <location>
        <begin position="418"/>
        <end position="433"/>
    </location>
</feature>
<feature type="transmembrane region" description="Helical" evidence="1">
    <location>
        <begin position="232"/>
        <end position="251"/>
    </location>
</feature>
<feature type="transmembrane region" description="Helical" evidence="1">
    <location>
        <begin position="473"/>
        <end position="491"/>
    </location>
</feature>
<gene>
    <name evidence="2" type="ORF">DSOUD_0507</name>
</gene>
<dbReference type="PIRSF" id="PIRSF035905">
    <property type="entry name" value="UCP035905_mp"/>
    <property type="match status" value="1"/>
</dbReference>
<dbReference type="Pfam" id="PF10101">
    <property type="entry name" value="DUF2339"/>
    <property type="match status" value="1"/>
</dbReference>
<feature type="transmembrane region" description="Helical" evidence="1">
    <location>
        <begin position="392"/>
        <end position="412"/>
    </location>
</feature>
<feature type="transmembrane region" description="Helical" evidence="1">
    <location>
        <begin position="304"/>
        <end position="327"/>
    </location>
</feature>
<accession>A0A0M5IKE7</accession>
<feature type="transmembrane region" description="Helical" evidence="1">
    <location>
        <begin position="207"/>
        <end position="225"/>
    </location>
</feature>
<feature type="transmembrane region" description="Helical" evidence="1">
    <location>
        <begin position="279"/>
        <end position="298"/>
    </location>
</feature>
<dbReference type="InterPro" id="IPR014600">
    <property type="entry name" value="UCP035905_mem"/>
</dbReference>
<feature type="transmembrane region" description="Helical" evidence="1">
    <location>
        <begin position="533"/>
        <end position="552"/>
    </location>
</feature>
<evidence type="ECO:0000313" key="3">
    <source>
        <dbReference type="Proteomes" id="UP000057158"/>
    </source>
</evidence>
<dbReference type="OrthoDB" id="207428at2"/>
<dbReference type="AlphaFoldDB" id="A0A0M5IKE7"/>
<dbReference type="Proteomes" id="UP000057158">
    <property type="component" value="Chromosome"/>
</dbReference>
<dbReference type="STRING" id="1603606.DSOUD_0507"/>
<feature type="transmembrane region" description="Helical" evidence="1">
    <location>
        <begin position="821"/>
        <end position="842"/>
    </location>
</feature>
<feature type="transmembrane region" description="Helical" evidence="1">
    <location>
        <begin position="651"/>
        <end position="674"/>
    </location>
</feature>
<keyword evidence="1" id="KW-0472">Membrane</keyword>
<reference evidence="2 3" key="1">
    <citation type="submission" date="2015-07" db="EMBL/GenBank/DDBJ databases">
        <title>Isolation and Genomic Characterization of a Novel Halophilic Metal-Reducing Deltaproteobacterium from the Deep Subsurface.</title>
        <authorList>
            <person name="Badalamenti J.P."/>
            <person name="Summers Z.M."/>
            <person name="Gralnick J.A."/>
            <person name="Bond D.R."/>
        </authorList>
    </citation>
    <scope>NUCLEOTIDE SEQUENCE [LARGE SCALE GENOMIC DNA]</scope>
    <source>
        <strain evidence="2 3">WTL</strain>
    </source>
</reference>
<feature type="transmembrane region" description="Helical" evidence="1">
    <location>
        <begin position="617"/>
        <end position="639"/>
    </location>
</feature>
<dbReference type="EMBL" id="CP010802">
    <property type="protein sequence ID" value="ALC15298.1"/>
    <property type="molecule type" value="Genomic_DNA"/>
</dbReference>
<name>A0A0M5IKE7_9BACT</name>
<feature type="transmembrane region" description="Helical" evidence="1">
    <location>
        <begin position="503"/>
        <end position="521"/>
    </location>
</feature>